<dbReference type="EMBL" id="FNOV01000001">
    <property type="protein sequence ID" value="SDX34019.1"/>
    <property type="molecule type" value="Genomic_DNA"/>
</dbReference>
<evidence type="ECO:0000313" key="11">
    <source>
        <dbReference type="Proteomes" id="UP000199249"/>
    </source>
</evidence>
<name>A0A1H3AYY1_9BACT</name>
<evidence type="ECO:0000259" key="8">
    <source>
        <dbReference type="Pfam" id="PF02687"/>
    </source>
</evidence>
<sequence length="416" mass="46806">MENYADSSSFTPVNVSQYISHKIDGADAGSFTSSVTKIAIISIAMGLAVMVVSFAILEGFRNEIQNKIFSFGSHLQISKYDTNNSLEAEPIGQPQLMRELRADPQVATIQPFARKTAIIKTKDEVLGVVIKGIDEKTSPSSMRQNLAAGKFITFSDSAASNDVLVSRKVADKLRLKVGDKALFYFIQSPPRVRQFVVSGIYQTGLDEFDEAFVIGDIRQIRDLNAWPDTLVGGLEVTLNDFNRLDPVADNLYENLRYDLKLDKITEQYVQLFEWLKLLNRNVVIFLVLIIFVATFNMVATIFIMILERTNMIGVLKAIGATDNQIRSMFFFRGLSLTVRGILWGNLIGLGFCAIQYYLHVIPLDPENYYMDRVPIHWDWTIILLLNAATFFTSLLAVLIPTYLISRIKPVAAIKFD</sequence>
<dbReference type="PANTHER" id="PTHR30489">
    <property type="entry name" value="LIPOPROTEIN-RELEASING SYSTEM TRANSMEMBRANE PROTEIN LOLE"/>
    <property type="match status" value="1"/>
</dbReference>
<evidence type="ECO:0000256" key="1">
    <source>
        <dbReference type="ARBA" id="ARBA00004651"/>
    </source>
</evidence>
<dbReference type="InterPro" id="IPR003838">
    <property type="entry name" value="ABC3_permease_C"/>
</dbReference>
<keyword evidence="11" id="KW-1185">Reference proteome</keyword>
<keyword evidence="10" id="KW-0449">Lipoprotein</keyword>
<dbReference type="AlphaFoldDB" id="A0A1H3AYY1"/>
<dbReference type="Pfam" id="PF02687">
    <property type="entry name" value="FtsX"/>
    <property type="match status" value="1"/>
</dbReference>
<proteinExistence type="inferred from homology"/>
<evidence type="ECO:0000256" key="2">
    <source>
        <dbReference type="ARBA" id="ARBA00005236"/>
    </source>
</evidence>
<dbReference type="STRING" id="651662.SAMN04488069_10169"/>
<dbReference type="InterPro" id="IPR051447">
    <property type="entry name" value="Lipoprotein-release_system"/>
</dbReference>
<accession>A0A1H3AYY1</accession>
<evidence type="ECO:0000256" key="4">
    <source>
        <dbReference type="ARBA" id="ARBA00022692"/>
    </source>
</evidence>
<feature type="transmembrane region" description="Helical" evidence="7">
    <location>
        <begin position="282"/>
        <end position="306"/>
    </location>
</feature>
<protein>
    <submittedName>
        <fullName evidence="10">Lipoprotein-releasing system permease protein</fullName>
    </submittedName>
</protein>
<evidence type="ECO:0000259" key="9">
    <source>
        <dbReference type="Pfam" id="PF12704"/>
    </source>
</evidence>
<evidence type="ECO:0000256" key="5">
    <source>
        <dbReference type="ARBA" id="ARBA00022989"/>
    </source>
</evidence>
<dbReference type="Pfam" id="PF12704">
    <property type="entry name" value="MacB_PCD"/>
    <property type="match status" value="1"/>
</dbReference>
<evidence type="ECO:0000256" key="6">
    <source>
        <dbReference type="ARBA" id="ARBA00023136"/>
    </source>
</evidence>
<feature type="transmembrane region" description="Helical" evidence="7">
    <location>
        <begin position="336"/>
        <end position="359"/>
    </location>
</feature>
<dbReference type="GO" id="GO:0044874">
    <property type="term" value="P:lipoprotein localization to outer membrane"/>
    <property type="evidence" value="ECO:0007669"/>
    <property type="project" value="TreeGrafter"/>
</dbReference>
<gene>
    <name evidence="10" type="ORF">SAMN04488069_10169</name>
</gene>
<feature type="domain" description="ABC3 transporter permease C-terminal" evidence="8">
    <location>
        <begin position="284"/>
        <end position="409"/>
    </location>
</feature>
<feature type="transmembrane region" description="Helical" evidence="7">
    <location>
        <begin position="379"/>
        <end position="404"/>
    </location>
</feature>
<comment type="subcellular location">
    <subcellularLocation>
        <location evidence="1">Cell membrane</location>
        <topology evidence="1">Multi-pass membrane protein</topology>
    </subcellularLocation>
</comment>
<dbReference type="InterPro" id="IPR025857">
    <property type="entry name" value="MacB_PCD"/>
</dbReference>
<keyword evidence="6 7" id="KW-0472">Membrane</keyword>
<dbReference type="Proteomes" id="UP000199249">
    <property type="component" value="Unassembled WGS sequence"/>
</dbReference>
<feature type="transmembrane region" description="Helical" evidence="7">
    <location>
        <begin position="38"/>
        <end position="57"/>
    </location>
</feature>
<comment type="similarity">
    <text evidence="2">Belongs to the ABC-4 integral membrane protein family. LolC/E subfamily.</text>
</comment>
<dbReference type="GO" id="GO:0098797">
    <property type="term" value="C:plasma membrane protein complex"/>
    <property type="evidence" value="ECO:0007669"/>
    <property type="project" value="TreeGrafter"/>
</dbReference>
<evidence type="ECO:0000256" key="7">
    <source>
        <dbReference type="SAM" id="Phobius"/>
    </source>
</evidence>
<reference evidence="11" key="1">
    <citation type="submission" date="2016-10" db="EMBL/GenBank/DDBJ databases">
        <authorList>
            <person name="Varghese N."/>
            <person name="Submissions S."/>
        </authorList>
    </citation>
    <scope>NUCLEOTIDE SEQUENCE [LARGE SCALE GENOMIC DNA]</scope>
    <source>
        <strain evidence="11">CGMCC 1.8975</strain>
    </source>
</reference>
<organism evidence="10 11">
    <name type="scientific">Hymenobacter psychrophilus</name>
    <dbReference type="NCBI Taxonomy" id="651662"/>
    <lineage>
        <taxon>Bacteria</taxon>
        <taxon>Pseudomonadati</taxon>
        <taxon>Bacteroidota</taxon>
        <taxon>Cytophagia</taxon>
        <taxon>Cytophagales</taxon>
        <taxon>Hymenobacteraceae</taxon>
        <taxon>Hymenobacter</taxon>
    </lineage>
</organism>
<feature type="domain" description="MacB-like periplasmic core" evidence="9">
    <location>
        <begin position="38"/>
        <end position="249"/>
    </location>
</feature>
<dbReference type="PANTHER" id="PTHR30489:SF0">
    <property type="entry name" value="LIPOPROTEIN-RELEASING SYSTEM TRANSMEMBRANE PROTEIN LOLE"/>
    <property type="match status" value="1"/>
</dbReference>
<keyword evidence="4 7" id="KW-0812">Transmembrane</keyword>
<evidence type="ECO:0000256" key="3">
    <source>
        <dbReference type="ARBA" id="ARBA00022475"/>
    </source>
</evidence>
<keyword evidence="3" id="KW-1003">Cell membrane</keyword>
<keyword evidence="5 7" id="KW-1133">Transmembrane helix</keyword>
<evidence type="ECO:0000313" key="10">
    <source>
        <dbReference type="EMBL" id="SDX34019.1"/>
    </source>
</evidence>